<keyword evidence="6" id="KW-0067">ATP-binding</keyword>
<dbReference type="PANTHER" id="PTHR10073">
    <property type="entry name" value="DNA MISMATCH REPAIR PROTEIN MLH, PMS, MUTL"/>
    <property type="match status" value="1"/>
</dbReference>
<dbReference type="Pfam" id="PF08676">
    <property type="entry name" value="MutL_C"/>
    <property type="match status" value="1"/>
</dbReference>
<evidence type="ECO:0000256" key="1">
    <source>
        <dbReference type="ARBA" id="ARBA00006082"/>
    </source>
</evidence>
<dbReference type="InterPro" id="IPR037198">
    <property type="entry name" value="MutL_C_sf"/>
</dbReference>
<dbReference type="GO" id="GO:0005524">
    <property type="term" value="F:ATP binding"/>
    <property type="evidence" value="ECO:0007669"/>
    <property type="project" value="UniProtKB-KW"/>
</dbReference>
<name>A0ABR2WKS2_9FUNG</name>
<dbReference type="InterPro" id="IPR002099">
    <property type="entry name" value="MutL/Mlh/PMS"/>
</dbReference>
<dbReference type="Gene3D" id="3.30.565.10">
    <property type="entry name" value="Histidine kinase-like ATPase, C-terminal domain"/>
    <property type="match status" value="1"/>
</dbReference>
<keyword evidence="6" id="KW-0547">Nucleotide-binding</keyword>
<protein>
    <submittedName>
        <fullName evidence="6">ATP-binding mismatch repair protein</fullName>
    </submittedName>
</protein>
<organism evidence="6 7">
    <name type="scientific">Basidiobolus ranarum</name>
    <dbReference type="NCBI Taxonomy" id="34480"/>
    <lineage>
        <taxon>Eukaryota</taxon>
        <taxon>Fungi</taxon>
        <taxon>Fungi incertae sedis</taxon>
        <taxon>Zoopagomycota</taxon>
        <taxon>Entomophthoromycotina</taxon>
        <taxon>Basidiobolomycetes</taxon>
        <taxon>Basidiobolales</taxon>
        <taxon>Basidiobolaceae</taxon>
        <taxon>Basidiobolus</taxon>
    </lineage>
</organism>
<evidence type="ECO:0000259" key="5">
    <source>
        <dbReference type="SMART" id="SM01340"/>
    </source>
</evidence>
<evidence type="ECO:0000256" key="2">
    <source>
        <dbReference type="ARBA" id="ARBA00022763"/>
    </source>
</evidence>
<dbReference type="InterPro" id="IPR014790">
    <property type="entry name" value="MutL_C"/>
</dbReference>
<comment type="caution">
    <text evidence="6">The sequence shown here is derived from an EMBL/GenBank/DDBJ whole genome shotgun (WGS) entry which is preliminary data.</text>
</comment>
<dbReference type="InterPro" id="IPR020568">
    <property type="entry name" value="Ribosomal_Su5_D2-typ_SF"/>
</dbReference>
<dbReference type="InterPro" id="IPR042121">
    <property type="entry name" value="MutL_C_regsub"/>
</dbReference>
<dbReference type="PROSITE" id="PS00058">
    <property type="entry name" value="DNA_MISMATCH_REPAIR_1"/>
    <property type="match status" value="1"/>
</dbReference>
<proteinExistence type="inferred from homology"/>
<sequence>MSIKAIDKLTVHRICSGQVVLNLANAVKELIENSLDAGSSTIEIKLRDCGLDLIEIVDNGNGIEPEDYDTIALKHYTSKLRDFDELTGVSSFGFRGEALSSLCALGNVCITTATRAQAPRGNKLEFDSNGKIQKTTPCAREKGVTVQVQKLFHTLPVRFKEFKKNSKREYGKCLTLVQAYAIVSENVKFVLSNQPHKGARQIALSTKGNRTFLENLTNIFGAKIAAQLIPLEIEFPVNGTMTNIRVLGHISKPIGGAGRSSPDRQFFYINGRPCDLPKIAKVFNEVYRTCNSGQYPFVVANILIDTGCYDVNVTPDKRTIYLHNEKDLIENLKEQLDTLFQPFRSTFTTASIQSYMAISESTELNLSIKDDTIIESQTLEIDIPEVIDCQTEVNEDTLLIERDIQKDALNNASANQVPGAFFSKEIEPAAKTYLKEEFNLLSYKIQDFNIESSSNNVLHPITLNDGKRPLPKYEEEPVIEFSQPSRVISTIIKPPKRHKSSNESSTRSDSEYTSSSATKSSITLDSRSIEAEFSSNDDLALDLHIGVSSETSSSFTEELNDSPLKLNNLGFSNSLRLHFDMGRYSSLSDKSDRSDTKLDEHADELAGANLDELDSEKAELVLQRVISKNDFLNMQIIGQFNLGFIIANLRDSKRNDLFIIDQHASDEKYRFENLQKGTVIQTQKLFIPKPMELTAADELVAIEYSHILKENGFEIEYDPDKPPTKRIKLLTVPYSKKLEFGIQDLEELIHLLTENPGVSVKFSRIRKMFASRACRSAVMIGDPLTKRQMEQIVRHMAEIDQPWNCPHGRPTMRHISDLKQVPKRENRFRRRLNKGSLYQSTDS</sequence>
<feature type="domain" description="MutL C-terminal dimerisation" evidence="4">
    <location>
        <begin position="636"/>
        <end position="784"/>
    </location>
</feature>
<dbReference type="InterPro" id="IPR038973">
    <property type="entry name" value="MutL/Mlh/Pms-like"/>
</dbReference>
<evidence type="ECO:0000313" key="7">
    <source>
        <dbReference type="Proteomes" id="UP001479436"/>
    </source>
</evidence>
<dbReference type="InterPro" id="IPR013507">
    <property type="entry name" value="DNA_mismatch_S5_2-like"/>
</dbReference>
<dbReference type="InterPro" id="IPR042120">
    <property type="entry name" value="MutL_C_dimsub"/>
</dbReference>
<comment type="similarity">
    <text evidence="1">Belongs to the DNA mismatch repair MutL/HexB family.</text>
</comment>
<dbReference type="SMART" id="SM01340">
    <property type="entry name" value="DNA_mis_repair"/>
    <property type="match status" value="1"/>
</dbReference>
<gene>
    <name evidence="6" type="primary">PMS1_2</name>
    <name evidence="6" type="ORF">K7432_012480</name>
</gene>
<dbReference type="SUPFAM" id="SSF55874">
    <property type="entry name" value="ATPase domain of HSP90 chaperone/DNA topoisomerase II/histidine kinase"/>
    <property type="match status" value="1"/>
</dbReference>
<dbReference type="Gene3D" id="3.30.1540.20">
    <property type="entry name" value="MutL, C-terminal domain, dimerisation subdomain"/>
    <property type="match status" value="1"/>
</dbReference>
<dbReference type="Proteomes" id="UP001479436">
    <property type="component" value="Unassembled WGS sequence"/>
</dbReference>
<dbReference type="EMBL" id="JASJQH010001092">
    <property type="protein sequence ID" value="KAK9762097.1"/>
    <property type="molecule type" value="Genomic_DNA"/>
</dbReference>
<feature type="domain" description="DNA mismatch repair protein S5" evidence="5">
    <location>
        <begin position="216"/>
        <end position="341"/>
    </location>
</feature>
<dbReference type="InterPro" id="IPR014721">
    <property type="entry name" value="Ribsml_uS5_D2-typ_fold_subgr"/>
</dbReference>
<dbReference type="CDD" id="cd03484">
    <property type="entry name" value="MutL_Trans_hPMS_2_like"/>
    <property type="match status" value="1"/>
</dbReference>
<dbReference type="Pfam" id="PF01119">
    <property type="entry name" value="DNA_mis_repair"/>
    <property type="match status" value="1"/>
</dbReference>
<dbReference type="InterPro" id="IPR036890">
    <property type="entry name" value="HATPase_C_sf"/>
</dbReference>
<dbReference type="InterPro" id="IPR014762">
    <property type="entry name" value="DNA_mismatch_repair_CS"/>
</dbReference>
<dbReference type="CDD" id="cd16926">
    <property type="entry name" value="HATPase_MutL-MLH-PMS-like"/>
    <property type="match status" value="1"/>
</dbReference>
<feature type="compositionally biased region" description="Low complexity" evidence="3">
    <location>
        <begin position="502"/>
        <end position="521"/>
    </location>
</feature>
<dbReference type="SMART" id="SM00853">
    <property type="entry name" value="MutL_C"/>
    <property type="match status" value="1"/>
</dbReference>
<dbReference type="Gene3D" id="3.30.1370.100">
    <property type="entry name" value="MutL, C-terminal domain, regulatory subdomain"/>
    <property type="match status" value="1"/>
</dbReference>
<dbReference type="SUPFAM" id="SSF54211">
    <property type="entry name" value="Ribosomal protein S5 domain 2-like"/>
    <property type="match status" value="1"/>
</dbReference>
<accession>A0ABR2WKS2</accession>
<feature type="region of interest" description="Disordered" evidence="3">
    <location>
        <begin position="491"/>
        <end position="521"/>
    </location>
</feature>
<dbReference type="Gene3D" id="3.30.230.10">
    <property type="match status" value="1"/>
</dbReference>
<evidence type="ECO:0000256" key="3">
    <source>
        <dbReference type="SAM" id="MobiDB-lite"/>
    </source>
</evidence>
<reference evidence="6 7" key="1">
    <citation type="submission" date="2023-04" db="EMBL/GenBank/DDBJ databases">
        <title>Genome of Basidiobolus ranarum AG-B5.</title>
        <authorList>
            <person name="Stajich J.E."/>
            <person name="Carter-House D."/>
            <person name="Gryganskyi A."/>
        </authorList>
    </citation>
    <scope>NUCLEOTIDE SEQUENCE [LARGE SCALE GENOMIC DNA]</scope>
    <source>
        <strain evidence="6 7">AG-B5</strain>
    </source>
</reference>
<evidence type="ECO:0000313" key="6">
    <source>
        <dbReference type="EMBL" id="KAK9762097.1"/>
    </source>
</evidence>
<keyword evidence="7" id="KW-1185">Reference proteome</keyword>
<dbReference type="SUPFAM" id="SSF118116">
    <property type="entry name" value="DNA mismatch repair protein MutL"/>
    <property type="match status" value="1"/>
</dbReference>
<evidence type="ECO:0000259" key="4">
    <source>
        <dbReference type="SMART" id="SM00853"/>
    </source>
</evidence>
<keyword evidence="2" id="KW-0227">DNA damage</keyword>
<dbReference type="Pfam" id="PF13589">
    <property type="entry name" value="HATPase_c_3"/>
    <property type="match status" value="1"/>
</dbReference>
<dbReference type="PANTHER" id="PTHR10073:SF52">
    <property type="entry name" value="MISMATCH REPAIR ENDONUCLEASE PMS2"/>
    <property type="match status" value="1"/>
</dbReference>
<dbReference type="NCBIfam" id="TIGR00585">
    <property type="entry name" value="mutl"/>
    <property type="match status" value="1"/>
</dbReference>